<reference evidence="1 2" key="1">
    <citation type="submission" date="2016-11" db="EMBL/GenBank/DDBJ databases">
        <authorList>
            <person name="Jaros S."/>
            <person name="Januszkiewicz K."/>
            <person name="Wedrychowicz H."/>
        </authorList>
    </citation>
    <scope>NUCLEOTIDE SEQUENCE [LARGE SCALE GENOMIC DNA]</scope>
    <source>
        <strain evidence="1 2">GAS242</strain>
    </source>
</reference>
<protein>
    <submittedName>
        <fullName evidence="1">Prophage regulatory protein</fullName>
    </submittedName>
</protein>
<dbReference type="InterPro" id="IPR010260">
    <property type="entry name" value="AlpA"/>
</dbReference>
<proteinExistence type="predicted"/>
<accession>A0A1M5SWM7</accession>
<evidence type="ECO:0000313" key="1">
    <source>
        <dbReference type="EMBL" id="SHH42914.1"/>
    </source>
</evidence>
<dbReference type="AlphaFoldDB" id="A0A1M5SWM7"/>
<evidence type="ECO:0000313" key="2">
    <source>
        <dbReference type="Proteomes" id="UP000190675"/>
    </source>
</evidence>
<dbReference type="Proteomes" id="UP000190675">
    <property type="component" value="Chromosome I"/>
</dbReference>
<dbReference type="EMBL" id="LT670818">
    <property type="protein sequence ID" value="SHH42914.1"/>
    <property type="molecule type" value="Genomic_DNA"/>
</dbReference>
<dbReference type="Gene3D" id="1.10.238.160">
    <property type="match status" value="1"/>
</dbReference>
<dbReference type="Pfam" id="PF05930">
    <property type="entry name" value="Phage_AlpA"/>
    <property type="match status" value="1"/>
</dbReference>
<sequence length="56" mass="6328">MLSIKQVLALIPFSRATLYREMEAGRFPAAHEIAPRRIAWFKDDVAAWQLGTKKGA</sequence>
<gene>
    <name evidence="1" type="ORF">SAMN05444169_7428</name>
</gene>
<organism evidence="1 2">
    <name type="scientific">Bradyrhizobium erythrophlei</name>
    <dbReference type="NCBI Taxonomy" id="1437360"/>
    <lineage>
        <taxon>Bacteria</taxon>
        <taxon>Pseudomonadati</taxon>
        <taxon>Pseudomonadota</taxon>
        <taxon>Alphaproteobacteria</taxon>
        <taxon>Hyphomicrobiales</taxon>
        <taxon>Nitrobacteraceae</taxon>
        <taxon>Bradyrhizobium</taxon>
    </lineage>
</organism>
<name>A0A1M5SWM7_9BRAD</name>